<protein>
    <submittedName>
        <fullName evidence="3">Diguanylate cyclase (GGDEF) domain protein</fullName>
    </submittedName>
</protein>
<keyword evidence="1" id="KW-0472">Membrane</keyword>
<organism evidence="3 4">
    <name type="scientific">Holdemanella biformis DSM 3989</name>
    <dbReference type="NCBI Taxonomy" id="518637"/>
    <lineage>
        <taxon>Bacteria</taxon>
        <taxon>Bacillati</taxon>
        <taxon>Bacillota</taxon>
        <taxon>Erysipelotrichia</taxon>
        <taxon>Erysipelotrichales</taxon>
        <taxon>Erysipelotrichaceae</taxon>
        <taxon>Holdemanella</taxon>
    </lineage>
</organism>
<feature type="domain" description="GGDEF" evidence="2">
    <location>
        <begin position="336"/>
        <end position="470"/>
    </location>
</feature>
<dbReference type="SUPFAM" id="SSF55073">
    <property type="entry name" value="Nucleotide cyclase"/>
    <property type="match status" value="1"/>
</dbReference>
<dbReference type="Proteomes" id="UP000004315">
    <property type="component" value="Unassembled WGS sequence"/>
</dbReference>
<dbReference type="InterPro" id="IPR050469">
    <property type="entry name" value="Diguanylate_Cyclase"/>
</dbReference>
<dbReference type="PANTHER" id="PTHR45138:SF9">
    <property type="entry name" value="DIGUANYLATE CYCLASE DGCM-RELATED"/>
    <property type="match status" value="1"/>
</dbReference>
<comment type="caution">
    <text evidence="3">The sequence shown here is derived from an EMBL/GenBank/DDBJ whole genome shotgun (WGS) entry which is preliminary data.</text>
</comment>
<dbReference type="CDD" id="cd01949">
    <property type="entry name" value="GGDEF"/>
    <property type="match status" value="1"/>
</dbReference>
<dbReference type="GO" id="GO:0052621">
    <property type="term" value="F:diguanylate cyclase activity"/>
    <property type="evidence" value="ECO:0007669"/>
    <property type="project" value="TreeGrafter"/>
</dbReference>
<dbReference type="InterPro" id="IPR043128">
    <property type="entry name" value="Rev_trsase/Diguanyl_cyclase"/>
</dbReference>
<accession>B7CB03</accession>
<dbReference type="STRING" id="518637.EUBIFOR_01374"/>
<reference evidence="3 4" key="1">
    <citation type="submission" date="2008-11" db="EMBL/GenBank/DDBJ databases">
        <title>Draft genome sequence of Eubacterium biforme (DSM 3989).</title>
        <authorList>
            <person name="Sudarsanam P."/>
            <person name="Ley R."/>
            <person name="Guruge J."/>
            <person name="Turnbaugh P.J."/>
            <person name="Mahowald M."/>
            <person name="Liep D."/>
            <person name="Gordon J."/>
        </authorList>
    </citation>
    <scope>NUCLEOTIDE SEQUENCE [LARGE SCALE GENOMIC DNA]</scope>
    <source>
        <strain evidence="3 4">DSM 3989</strain>
    </source>
</reference>
<dbReference type="EMBL" id="ABYT01000074">
    <property type="protein sequence ID" value="EEC90067.1"/>
    <property type="molecule type" value="Genomic_DNA"/>
</dbReference>
<sequence length="471" mass="53297">MRKRKILILSITIVAVALILETCILKYVNDKNAQTTSNVLLDRVIAVIDKNESSESEFVKSLKDDYIVRAKAISYIVDAKPEVEYDVDELQKIAGLMSVDEIHFIDDTGTIYSGSLPKYFGYSFDSGEQMAFFKQMLNNYDLTLCQDVTPNTAEAKEMMYAITWNESKTHMVQVGITPKRLLKELKQNQISNVIADMPVYKGMEIFVVNTTTKKIEGATNRTKIGNTLTNVNASSKMQRIVLDHKKCKCISRKHGNYLVAVTMEESVNSSSNIVAILIVGIYLTLASCLLVLMLSRVLKEKYEKEKYMYTSNTDELTKCFNRRAYDSDMQKLDLNTKWAYISLDLNGLKKANDTLGHSAGDELICAAANCMKFAFASYGKIYRIGGDEFVVLIQESVSNIDSILQVFDATISDWHGKYSNSISVSYGVVKSSEQSFDSVYEISKLADERMYKSKSEYYNISDNDRRRSHNE</sequence>
<keyword evidence="1" id="KW-0812">Transmembrane</keyword>
<dbReference type="InterPro" id="IPR000160">
    <property type="entry name" value="GGDEF_dom"/>
</dbReference>
<feature type="transmembrane region" description="Helical" evidence="1">
    <location>
        <begin position="273"/>
        <end position="298"/>
    </location>
</feature>
<evidence type="ECO:0000259" key="2">
    <source>
        <dbReference type="PROSITE" id="PS50887"/>
    </source>
</evidence>
<dbReference type="Gene3D" id="3.30.70.270">
    <property type="match status" value="1"/>
</dbReference>
<dbReference type="HOGENOM" id="CLU_028012_0_0_9"/>
<dbReference type="PROSITE" id="PS50887">
    <property type="entry name" value="GGDEF"/>
    <property type="match status" value="1"/>
</dbReference>
<proteinExistence type="predicted"/>
<evidence type="ECO:0000256" key="1">
    <source>
        <dbReference type="SAM" id="Phobius"/>
    </source>
</evidence>
<dbReference type="eggNOG" id="COG2199">
    <property type="taxonomic scope" value="Bacteria"/>
</dbReference>
<keyword evidence="4" id="KW-1185">Reference proteome</keyword>
<dbReference type="SMART" id="SM00267">
    <property type="entry name" value="GGDEF"/>
    <property type="match status" value="1"/>
</dbReference>
<name>B7CB03_9FIRM</name>
<dbReference type="Pfam" id="PF00990">
    <property type="entry name" value="GGDEF"/>
    <property type="match status" value="1"/>
</dbReference>
<keyword evidence="1" id="KW-1133">Transmembrane helix</keyword>
<dbReference type="NCBIfam" id="TIGR00254">
    <property type="entry name" value="GGDEF"/>
    <property type="match status" value="1"/>
</dbReference>
<dbReference type="AlphaFoldDB" id="B7CB03"/>
<evidence type="ECO:0000313" key="3">
    <source>
        <dbReference type="EMBL" id="EEC90067.1"/>
    </source>
</evidence>
<dbReference type="RefSeq" id="WP_003865166.1">
    <property type="nucleotide sequence ID" value="NZ_DS996842.1"/>
</dbReference>
<dbReference type="PANTHER" id="PTHR45138">
    <property type="entry name" value="REGULATORY COMPONENTS OF SENSORY TRANSDUCTION SYSTEM"/>
    <property type="match status" value="1"/>
</dbReference>
<evidence type="ECO:0000313" key="4">
    <source>
        <dbReference type="Proteomes" id="UP000004315"/>
    </source>
</evidence>
<gene>
    <name evidence="3" type="ORF">EUBIFOR_01374</name>
</gene>
<dbReference type="InterPro" id="IPR029787">
    <property type="entry name" value="Nucleotide_cyclase"/>
</dbReference>